<keyword evidence="4" id="KW-1185">Reference proteome</keyword>
<evidence type="ECO:0000313" key="3">
    <source>
        <dbReference type="EMBL" id="RAY15799.1"/>
    </source>
</evidence>
<accession>A0A365H9U7</accession>
<evidence type="ECO:0000256" key="1">
    <source>
        <dbReference type="SAM" id="MobiDB-lite"/>
    </source>
</evidence>
<gene>
    <name evidence="3" type="ORF">DPM19_08495</name>
</gene>
<sequence>MPGRSISVSGCRGHGALLLPTTLAPPIPLRRRSVTLHESKHGGFGDLGRFHQHFLGDQSRSPSLPPQPPVPRRPQRALYEHADPGPLRIDDPSAEPDCFDQLARLAQPENWAGPAAARHDDTWTLREYVEQTFERHHRRQAVPTSPDGTRTVFNTGLATVRQETIYGLFTRNPDPQGPPWRFDTWLPESDRGLTDHFAEPPGFAEYTDHPADLVYDRRHELVVVPARLLESDGNLAALPDPLRSNPYQAGLVLEGAVRRAETRVHRDHRAAVPCWDPDLERVQLLLPLSLTRPETVDVALLVAREGETYRGRMLLGLDLAHARARVISRAEEWLDA</sequence>
<comment type="caution">
    <text evidence="3">The sequence shown here is derived from an EMBL/GenBank/DDBJ whole genome shotgun (WGS) entry which is preliminary data.</text>
</comment>
<feature type="domain" description="DUF3825" evidence="2">
    <location>
        <begin position="102"/>
        <end position="333"/>
    </location>
</feature>
<dbReference type="Proteomes" id="UP000251891">
    <property type="component" value="Unassembled WGS sequence"/>
</dbReference>
<evidence type="ECO:0000259" key="2">
    <source>
        <dbReference type="Pfam" id="PF12873"/>
    </source>
</evidence>
<proteinExistence type="predicted"/>
<protein>
    <recommendedName>
        <fullName evidence="2">DUF3825 domain-containing protein</fullName>
    </recommendedName>
</protein>
<organism evidence="3 4">
    <name type="scientific">Actinomadura craniellae</name>
    <dbReference type="NCBI Taxonomy" id="2231787"/>
    <lineage>
        <taxon>Bacteria</taxon>
        <taxon>Bacillati</taxon>
        <taxon>Actinomycetota</taxon>
        <taxon>Actinomycetes</taxon>
        <taxon>Streptosporangiales</taxon>
        <taxon>Thermomonosporaceae</taxon>
        <taxon>Actinomadura</taxon>
    </lineage>
</organism>
<evidence type="ECO:0000313" key="4">
    <source>
        <dbReference type="Proteomes" id="UP000251891"/>
    </source>
</evidence>
<feature type="region of interest" description="Disordered" evidence="1">
    <location>
        <begin position="49"/>
        <end position="74"/>
    </location>
</feature>
<dbReference type="InterPro" id="IPR024437">
    <property type="entry name" value="DUF3825"/>
</dbReference>
<dbReference type="EMBL" id="QLYX01000003">
    <property type="protein sequence ID" value="RAY15799.1"/>
    <property type="molecule type" value="Genomic_DNA"/>
</dbReference>
<feature type="compositionally biased region" description="Pro residues" evidence="1">
    <location>
        <begin position="63"/>
        <end position="72"/>
    </location>
</feature>
<reference evidence="3 4" key="1">
    <citation type="submission" date="2018-06" db="EMBL/GenBank/DDBJ databases">
        <title>Actinomadura craniellae sp. nov. isolated from marine sponge Craniella sp.</title>
        <authorList>
            <person name="Li L."/>
            <person name="Xu Q.H."/>
            <person name="Lin H.W."/>
            <person name="Lu Y.H."/>
        </authorList>
    </citation>
    <scope>NUCLEOTIDE SEQUENCE [LARGE SCALE GENOMIC DNA]</scope>
    <source>
        <strain evidence="3 4">LHW63021</strain>
    </source>
</reference>
<name>A0A365H9U7_9ACTN</name>
<dbReference type="Pfam" id="PF12873">
    <property type="entry name" value="DUF3825"/>
    <property type="match status" value="1"/>
</dbReference>
<dbReference type="AlphaFoldDB" id="A0A365H9U7"/>